<keyword evidence="4 12" id="KW-0812">Transmembrane</keyword>
<dbReference type="GO" id="GO:0001508">
    <property type="term" value="P:action potential"/>
    <property type="evidence" value="ECO:0007669"/>
    <property type="project" value="TreeGrafter"/>
</dbReference>
<dbReference type="AlphaFoldDB" id="A0A9D4GLD8"/>
<evidence type="ECO:0000256" key="4">
    <source>
        <dbReference type="ARBA" id="ARBA00022692"/>
    </source>
</evidence>
<keyword evidence="8 12" id="KW-1133">Transmembrane helix</keyword>
<evidence type="ECO:0000256" key="9">
    <source>
        <dbReference type="ARBA" id="ARBA00023065"/>
    </source>
</evidence>
<evidence type="ECO:0000256" key="6">
    <source>
        <dbReference type="ARBA" id="ARBA00022882"/>
    </source>
</evidence>
<dbReference type="PRINTS" id="PR00169">
    <property type="entry name" value="KCHANNEL"/>
</dbReference>
<evidence type="ECO:0000256" key="3">
    <source>
        <dbReference type="ARBA" id="ARBA00022538"/>
    </source>
</evidence>
<evidence type="ECO:0000313" key="14">
    <source>
        <dbReference type="EMBL" id="KAH3817275.1"/>
    </source>
</evidence>
<dbReference type="GO" id="GO:0008076">
    <property type="term" value="C:voltage-gated potassium channel complex"/>
    <property type="evidence" value="ECO:0007669"/>
    <property type="project" value="InterPro"/>
</dbReference>
<dbReference type="Gene3D" id="1.10.287.70">
    <property type="match status" value="1"/>
</dbReference>
<gene>
    <name evidence="14" type="ORF">DPMN_118808</name>
</gene>
<keyword evidence="3" id="KW-0633">Potassium transport</keyword>
<dbReference type="Gene3D" id="1.20.120.350">
    <property type="entry name" value="Voltage-gated potassium channels. Chain C"/>
    <property type="match status" value="1"/>
</dbReference>
<keyword evidence="6" id="KW-0851">Voltage-gated channel</keyword>
<accession>A0A9D4GLD8</accession>
<evidence type="ECO:0000256" key="1">
    <source>
        <dbReference type="ARBA" id="ARBA00004141"/>
    </source>
</evidence>
<reference evidence="14" key="2">
    <citation type="submission" date="2020-11" db="EMBL/GenBank/DDBJ databases">
        <authorList>
            <person name="McCartney M.A."/>
            <person name="Auch B."/>
            <person name="Kono T."/>
            <person name="Mallez S."/>
            <person name="Becker A."/>
            <person name="Gohl D.M."/>
            <person name="Silverstein K.A.T."/>
            <person name="Koren S."/>
            <person name="Bechman K.B."/>
            <person name="Herman A."/>
            <person name="Abrahante J.E."/>
            <person name="Garbe J."/>
        </authorList>
    </citation>
    <scope>NUCLEOTIDE SEQUENCE</scope>
    <source>
        <strain evidence="14">Duluth1</strain>
        <tissue evidence="14">Whole animal</tissue>
    </source>
</reference>
<evidence type="ECO:0000256" key="11">
    <source>
        <dbReference type="ARBA" id="ARBA00023303"/>
    </source>
</evidence>
<dbReference type="InterPro" id="IPR027359">
    <property type="entry name" value="Volt_channel_dom_sf"/>
</dbReference>
<keyword evidence="15" id="KW-1185">Reference proteome</keyword>
<evidence type="ECO:0000256" key="12">
    <source>
        <dbReference type="SAM" id="Phobius"/>
    </source>
</evidence>
<feature type="domain" description="Ion transport" evidence="13">
    <location>
        <begin position="102"/>
        <end position="265"/>
    </location>
</feature>
<dbReference type="PANTHER" id="PTHR11537:SF254">
    <property type="entry name" value="POTASSIUM VOLTAGE-GATED CHANNEL PROTEIN SHAB"/>
    <property type="match status" value="1"/>
</dbReference>
<sequence length="270" mass="30767">MILLTIAVTALSTEPRFQRKVTKCELLEYLDATENEYAAKTHEHFGDMDCNSGSVIDYQDDDFVEYDFYYEEMENGTDLDDEWVNGTKTSQGKISLPNLKRKIAVCVILEYLFTTFFTLDLVMRLLTCPNIRHFCTSFMAWIDIISLAGFYIHLAVTGAFKELIYNDGWIKAVNYLQVFRILRLLRVVRNVRACRVLKFSLRQNLRDLTLLAMFLLIAVSVSSSLIYFIAPRERIAAISDGAYWAVITLTTVGYGDITPVTGPGRVLASI</sequence>
<evidence type="ECO:0000256" key="10">
    <source>
        <dbReference type="ARBA" id="ARBA00023136"/>
    </source>
</evidence>
<dbReference type="InterPro" id="IPR028325">
    <property type="entry name" value="VG_K_chnl"/>
</dbReference>
<keyword evidence="9" id="KW-0406">Ion transport</keyword>
<reference evidence="14" key="1">
    <citation type="journal article" date="2019" name="bioRxiv">
        <title>The Genome of the Zebra Mussel, Dreissena polymorpha: A Resource for Invasive Species Research.</title>
        <authorList>
            <person name="McCartney M.A."/>
            <person name="Auch B."/>
            <person name="Kono T."/>
            <person name="Mallez S."/>
            <person name="Zhang Y."/>
            <person name="Obille A."/>
            <person name="Becker A."/>
            <person name="Abrahante J.E."/>
            <person name="Garbe J."/>
            <person name="Badalamenti J.P."/>
            <person name="Herman A."/>
            <person name="Mangelson H."/>
            <person name="Liachko I."/>
            <person name="Sullivan S."/>
            <person name="Sone E.D."/>
            <person name="Koren S."/>
            <person name="Silverstein K.A.T."/>
            <person name="Beckman K.B."/>
            <person name="Gohl D.M."/>
        </authorList>
    </citation>
    <scope>NUCLEOTIDE SEQUENCE</scope>
    <source>
        <strain evidence="14">Duluth1</strain>
        <tissue evidence="14">Whole animal</tissue>
    </source>
</reference>
<dbReference type="Pfam" id="PF00520">
    <property type="entry name" value="Ion_trans"/>
    <property type="match status" value="1"/>
</dbReference>
<dbReference type="Proteomes" id="UP000828390">
    <property type="component" value="Unassembled WGS sequence"/>
</dbReference>
<feature type="transmembrane region" description="Helical" evidence="12">
    <location>
        <begin position="103"/>
        <end position="126"/>
    </location>
</feature>
<keyword evidence="7" id="KW-0630">Potassium</keyword>
<proteinExistence type="predicted"/>
<dbReference type="GO" id="GO:0005249">
    <property type="term" value="F:voltage-gated potassium channel activity"/>
    <property type="evidence" value="ECO:0007669"/>
    <property type="project" value="InterPro"/>
</dbReference>
<evidence type="ECO:0000256" key="8">
    <source>
        <dbReference type="ARBA" id="ARBA00022989"/>
    </source>
</evidence>
<keyword evidence="11" id="KW-0407">Ion channel</keyword>
<evidence type="ECO:0000313" key="15">
    <source>
        <dbReference type="Proteomes" id="UP000828390"/>
    </source>
</evidence>
<comment type="caution">
    <text evidence="14">The sequence shown here is derived from an EMBL/GenBank/DDBJ whole genome shotgun (WGS) entry which is preliminary data.</text>
</comment>
<dbReference type="PANTHER" id="PTHR11537">
    <property type="entry name" value="VOLTAGE-GATED POTASSIUM CHANNEL"/>
    <property type="match status" value="1"/>
</dbReference>
<dbReference type="InterPro" id="IPR005821">
    <property type="entry name" value="Ion_trans_dom"/>
</dbReference>
<keyword evidence="10 12" id="KW-0472">Membrane</keyword>
<feature type="transmembrane region" description="Helical" evidence="12">
    <location>
        <begin position="208"/>
        <end position="230"/>
    </location>
</feature>
<evidence type="ECO:0000259" key="13">
    <source>
        <dbReference type="Pfam" id="PF00520"/>
    </source>
</evidence>
<name>A0A9D4GLD8_DREPO</name>
<keyword evidence="5" id="KW-0631">Potassium channel</keyword>
<evidence type="ECO:0000256" key="2">
    <source>
        <dbReference type="ARBA" id="ARBA00022448"/>
    </source>
</evidence>
<keyword evidence="2" id="KW-0813">Transport</keyword>
<comment type="subcellular location">
    <subcellularLocation>
        <location evidence="1">Membrane</location>
        <topology evidence="1">Multi-pass membrane protein</topology>
    </subcellularLocation>
</comment>
<protein>
    <recommendedName>
        <fullName evidence="13">Ion transport domain-containing protein</fullName>
    </recommendedName>
</protein>
<organism evidence="14 15">
    <name type="scientific">Dreissena polymorpha</name>
    <name type="common">Zebra mussel</name>
    <name type="synonym">Mytilus polymorpha</name>
    <dbReference type="NCBI Taxonomy" id="45954"/>
    <lineage>
        <taxon>Eukaryota</taxon>
        <taxon>Metazoa</taxon>
        <taxon>Spiralia</taxon>
        <taxon>Lophotrochozoa</taxon>
        <taxon>Mollusca</taxon>
        <taxon>Bivalvia</taxon>
        <taxon>Autobranchia</taxon>
        <taxon>Heteroconchia</taxon>
        <taxon>Euheterodonta</taxon>
        <taxon>Imparidentia</taxon>
        <taxon>Neoheterodontei</taxon>
        <taxon>Myida</taxon>
        <taxon>Dreissenoidea</taxon>
        <taxon>Dreissenidae</taxon>
        <taxon>Dreissena</taxon>
    </lineage>
</organism>
<dbReference type="SUPFAM" id="SSF81324">
    <property type="entry name" value="Voltage-gated potassium channels"/>
    <property type="match status" value="1"/>
</dbReference>
<feature type="transmembrane region" description="Helical" evidence="12">
    <location>
        <begin position="138"/>
        <end position="160"/>
    </location>
</feature>
<evidence type="ECO:0000256" key="5">
    <source>
        <dbReference type="ARBA" id="ARBA00022826"/>
    </source>
</evidence>
<evidence type="ECO:0000256" key="7">
    <source>
        <dbReference type="ARBA" id="ARBA00022958"/>
    </source>
</evidence>
<dbReference type="EMBL" id="JAIWYP010000005">
    <property type="protein sequence ID" value="KAH3817275.1"/>
    <property type="molecule type" value="Genomic_DNA"/>
</dbReference>